<keyword evidence="9" id="KW-0812">Transmembrane</keyword>
<feature type="transmembrane region" description="Helical" evidence="9">
    <location>
        <begin position="130"/>
        <end position="149"/>
    </location>
</feature>
<feature type="transmembrane region" description="Helical" evidence="9">
    <location>
        <begin position="55"/>
        <end position="73"/>
    </location>
</feature>
<evidence type="ECO:0000256" key="4">
    <source>
        <dbReference type="ARBA" id="ARBA00022679"/>
    </source>
</evidence>
<evidence type="ECO:0000256" key="7">
    <source>
        <dbReference type="ARBA" id="ARBA00022840"/>
    </source>
</evidence>
<dbReference type="RefSeq" id="WP_382259811.1">
    <property type="nucleotide sequence ID" value="NZ_JBHTBX010000015.1"/>
</dbReference>
<name>A0ABW2RE50_9BURK</name>
<feature type="transmembrane region" description="Helical" evidence="9">
    <location>
        <begin position="85"/>
        <end position="104"/>
    </location>
</feature>
<dbReference type="CDD" id="cd00082">
    <property type="entry name" value="HisKA"/>
    <property type="match status" value="1"/>
</dbReference>
<dbReference type="Proteomes" id="UP001596495">
    <property type="component" value="Unassembled WGS sequence"/>
</dbReference>
<keyword evidence="3" id="KW-0597">Phosphoprotein</keyword>
<dbReference type="InterPro" id="IPR004358">
    <property type="entry name" value="Sig_transdc_His_kin-like_C"/>
</dbReference>
<feature type="domain" description="Histidine kinase" evidence="10">
    <location>
        <begin position="201"/>
        <end position="427"/>
    </location>
</feature>
<dbReference type="InterPro" id="IPR003661">
    <property type="entry name" value="HisK_dim/P_dom"/>
</dbReference>
<keyword evidence="8" id="KW-0902">Two-component regulatory system</keyword>
<evidence type="ECO:0000256" key="3">
    <source>
        <dbReference type="ARBA" id="ARBA00022553"/>
    </source>
</evidence>
<dbReference type="GO" id="GO:0016301">
    <property type="term" value="F:kinase activity"/>
    <property type="evidence" value="ECO:0007669"/>
    <property type="project" value="UniProtKB-KW"/>
</dbReference>
<proteinExistence type="predicted"/>
<organism evidence="11 12">
    <name type="scientific">Hydrogenophaga bisanensis</name>
    <dbReference type="NCBI Taxonomy" id="439611"/>
    <lineage>
        <taxon>Bacteria</taxon>
        <taxon>Pseudomonadati</taxon>
        <taxon>Pseudomonadota</taxon>
        <taxon>Betaproteobacteria</taxon>
        <taxon>Burkholderiales</taxon>
        <taxon>Comamonadaceae</taxon>
        <taxon>Hydrogenophaga</taxon>
    </lineage>
</organism>
<dbReference type="Pfam" id="PF02518">
    <property type="entry name" value="HATPase_c"/>
    <property type="match status" value="1"/>
</dbReference>
<evidence type="ECO:0000313" key="11">
    <source>
        <dbReference type="EMBL" id="MFC7436274.1"/>
    </source>
</evidence>
<dbReference type="SUPFAM" id="SSF55874">
    <property type="entry name" value="ATPase domain of HSP90 chaperone/DNA topoisomerase II/histidine kinase"/>
    <property type="match status" value="1"/>
</dbReference>
<evidence type="ECO:0000256" key="9">
    <source>
        <dbReference type="SAM" id="Phobius"/>
    </source>
</evidence>
<keyword evidence="5" id="KW-0547">Nucleotide-binding</keyword>
<dbReference type="PANTHER" id="PTHR42878">
    <property type="entry name" value="TWO-COMPONENT HISTIDINE KINASE"/>
    <property type="match status" value="1"/>
</dbReference>
<dbReference type="PANTHER" id="PTHR42878:SF7">
    <property type="entry name" value="SENSOR HISTIDINE KINASE GLRK"/>
    <property type="match status" value="1"/>
</dbReference>
<gene>
    <name evidence="11" type="ORF">ACFQNJ_17330</name>
</gene>
<sequence length="431" mass="47583">MSLRHAISETLFGPIEYIKDHSMTRVRVYGLVAMLAHLPIWYIWTYLYPQPYENLWLRGFNTLLGGVLVWMSFRFDIESKALRIGYYLILTLETAFVAAWFTLANGSNDWWIASSCVLTLLYLSATDWRLAVAGIGVSWLASVILVPVVEGIPFEEAVGGAFTGEGLTIYLFAVLVGTLSHAIDVDVRDVRQRSHLRALGVAAHEFRTPLASIALLVQGLSARLDALHHRNRIDRSSYTDLVDVVADIDRGVHRIQNLVRFHLSNANSEQVFQSTEDVDAASVVGRSVHNFEQTEPGRSGLIKVQAVHTFTTRINQTALEQVLSNLLENAHVALLKATPSPAPGSIRIRLDVHGPWGVIAVSDDGVGIDKADHKRIFQPFVTSNQNHGHGLGLSFVDQVVRSVKGEIDVDSAPGRGATFSVRLPRLQGTPE</sequence>
<dbReference type="InterPro" id="IPR036097">
    <property type="entry name" value="HisK_dim/P_sf"/>
</dbReference>
<dbReference type="SUPFAM" id="SSF47384">
    <property type="entry name" value="Homodimeric domain of signal transducing histidine kinase"/>
    <property type="match status" value="1"/>
</dbReference>
<comment type="caution">
    <text evidence="11">The sequence shown here is derived from an EMBL/GenBank/DDBJ whole genome shotgun (WGS) entry which is preliminary data.</text>
</comment>
<dbReference type="InterPro" id="IPR003594">
    <property type="entry name" value="HATPase_dom"/>
</dbReference>
<evidence type="ECO:0000256" key="1">
    <source>
        <dbReference type="ARBA" id="ARBA00000085"/>
    </source>
</evidence>
<evidence type="ECO:0000256" key="6">
    <source>
        <dbReference type="ARBA" id="ARBA00022777"/>
    </source>
</evidence>
<evidence type="ECO:0000256" key="5">
    <source>
        <dbReference type="ARBA" id="ARBA00022741"/>
    </source>
</evidence>
<dbReference type="PROSITE" id="PS50109">
    <property type="entry name" value="HIS_KIN"/>
    <property type="match status" value="1"/>
</dbReference>
<dbReference type="Gene3D" id="3.30.565.10">
    <property type="entry name" value="Histidine kinase-like ATPase, C-terminal domain"/>
    <property type="match status" value="1"/>
</dbReference>
<dbReference type="EMBL" id="JBHTBX010000015">
    <property type="protein sequence ID" value="MFC7436274.1"/>
    <property type="molecule type" value="Genomic_DNA"/>
</dbReference>
<dbReference type="InterPro" id="IPR005467">
    <property type="entry name" value="His_kinase_dom"/>
</dbReference>
<keyword evidence="6 11" id="KW-0418">Kinase</keyword>
<dbReference type="Gene3D" id="1.10.287.130">
    <property type="match status" value="1"/>
</dbReference>
<dbReference type="SMART" id="SM00387">
    <property type="entry name" value="HATPase_c"/>
    <property type="match status" value="1"/>
</dbReference>
<protein>
    <recommendedName>
        <fullName evidence="2">histidine kinase</fullName>
        <ecNumber evidence="2">2.7.13.3</ecNumber>
    </recommendedName>
</protein>
<evidence type="ECO:0000313" key="12">
    <source>
        <dbReference type="Proteomes" id="UP001596495"/>
    </source>
</evidence>
<feature type="transmembrane region" description="Helical" evidence="9">
    <location>
        <begin position="28"/>
        <end position="49"/>
    </location>
</feature>
<dbReference type="PRINTS" id="PR00344">
    <property type="entry name" value="BCTRLSENSOR"/>
</dbReference>
<comment type="catalytic activity">
    <reaction evidence="1">
        <text>ATP + protein L-histidine = ADP + protein N-phospho-L-histidine.</text>
        <dbReference type="EC" id="2.7.13.3"/>
    </reaction>
</comment>
<accession>A0ABW2RE50</accession>
<dbReference type="InterPro" id="IPR050351">
    <property type="entry name" value="BphY/WalK/GraS-like"/>
</dbReference>
<keyword evidence="12" id="KW-1185">Reference proteome</keyword>
<evidence type="ECO:0000256" key="8">
    <source>
        <dbReference type="ARBA" id="ARBA00023012"/>
    </source>
</evidence>
<dbReference type="InterPro" id="IPR036890">
    <property type="entry name" value="HATPase_C_sf"/>
</dbReference>
<keyword evidence="9" id="KW-0472">Membrane</keyword>
<dbReference type="EC" id="2.7.13.3" evidence="2"/>
<keyword evidence="7" id="KW-0067">ATP-binding</keyword>
<keyword evidence="9" id="KW-1133">Transmembrane helix</keyword>
<reference evidence="12" key="1">
    <citation type="journal article" date="2019" name="Int. J. Syst. Evol. Microbiol.">
        <title>The Global Catalogue of Microorganisms (GCM) 10K type strain sequencing project: providing services to taxonomists for standard genome sequencing and annotation.</title>
        <authorList>
            <consortium name="The Broad Institute Genomics Platform"/>
            <consortium name="The Broad Institute Genome Sequencing Center for Infectious Disease"/>
            <person name="Wu L."/>
            <person name="Ma J."/>
        </authorList>
    </citation>
    <scope>NUCLEOTIDE SEQUENCE [LARGE SCALE GENOMIC DNA]</scope>
    <source>
        <strain evidence="12">CCUG 54518</strain>
    </source>
</reference>
<evidence type="ECO:0000256" key="2">
    <source>
        <dbReference type="ARBA" id="ARBA00012438"/>
    </source>
</evidence>
<keyword evidence="4" id="KW-0808">Transferase</keyword>
<evidence type="ECO:0000259" key="10">
    <source>
        <dbReference type="PROSITE" id="PS50109"/>
    </source>
</evidence>